<organism evidence="1 2">
    <name type="scientific">Ralstonia pickettii OR214</name>
    <dbReference type="NCBI Taxonomy" id="1264675"/>
    <lineage>
        <taxon>Bacteria</taxon>
        <taxon>Pseudomonadati</taxon>
        <taxon>Pseudomonadota</taxon>
        <taxon>Betaproteobacteria</taxon>
        <taxon>Burkholderiales</taxon>
        <taxon>Burkholderiaceae</taxon>
        <taxon>Ralstonia</taxon>
    </lineage>
</organism>
<proteinExistence type="predicted"/>
<evidence type="ECO:0000313" key="2">
    <source>
        <dbReference type="Proteomes" id="UP000013280"/>
    </source>
</evidence>
<gene>
    <name evidence="1" type="ORF">OR214_00636</name>
</gene>
<sequence precursor="true">MADGGRALNSPVKLAAIYGNPWEHLSGVGMQTAAD</sequence>
<dbReference type="EMBL" id="APMQ01000002">
    <property type="protein sequence ID" value="ENZ79068.1"/>
    <property type="molecule type" value="Genomic_DNA"/>
</dbReference>
<comment type="caution">
    <text evidence="1">The sequence shown here is derived from an EMBL/GenBank/DDBJ whole genome shotgun (WGS) entry which is preliminary data.</text>
</comment>
<dbReference type="Proteomes" id="UP000013280">
    <property type="component" value="Unassembled WGS sequence"/>
</dbReference>
<dbReference type="AlphaFoldDB" id="R0E095"/>
<protein>
    <submittedName>
        <fullName evidence="1">Uncharacterized protein</fullName>
    </submittedName>
</protein>
<accession>R0E095</accession>
<reference evidence="1 2" key="1">
    <citation type="journal article" date="2013" name="Genome Announc.">
        <title>Draft Genome Sequence for Ralstonia sp. Strain OR214, a Bacterium with Potential for Bioremediation.</title>
        <authorList>
            <person name="Utturkar S.M."/>
            <person name="Bollmann A."/>
            <person name="Brzoska R.M."/>
            <person name="Klingeman D.M."/>
            <person name="Epstein S.E."/>
            <person name="Palumbo A.V."/>
            <person name="Brown S.D."/>
        </authorList>
    </citation>
    <scope>NUCLEOTIDE SEQUENCE [LARGE SCALE GENOMIC DNA]</scope>
    <source>
        <strain evidence="1 2">OR214</strain>
    </source>
</reference>
<evidence type="ECO:0000313" key="1">
    <source>
        <dbReference type="EMBL" id="ENZ79068.1"/>
    </source>
</evidence>
<name>R0E095_RALPI</name>